<dbReference type="InterPro" id="IPR026444">
    <property type="entry name" value="Secre_tail"/>
</dbReference>
<proteinExistence type="predicted"/>
<gene>
    <name evidence="2" type="ORF">ENW73_07520</name>
</gene>
<dbReference type="InterPro" id="IPR051200">
    <property type="entry name" value="Host-pathogen_enzymatic-act"/>
</dbReference>
<name>A0A7C6EB59_UNCW3</name>
<sequence>MRRLVFVFSLLILPLRSQWLETRMYLPDSFSGIRSIYSTVWLQTNDQLYFSGPWAEKRLVGISCATDEKIQPFELENGLDPYSIIYNPNNNCLYGVVVSSICTLYSINTQNRQVVAKIPFPGFSSLTVNHIANKVYLVSSFGSTDSLYIIDCQVHQIRKSIGLNNLALGPHPIILNPHHNVAYILTPLKVYVLSGITDTILDSIEVFEDDYFPCRFALFDSLNDRLYIFGYEMRGQARKPNLAIINCLTNSVTARIILDTLAIGPGVDMAVATCNQMLYVLPISGYGERIWVIDPWQGIIVDSINTGYPLFGIKYCAMNNRLYAAAYDKILVINPISRQVEHIIDLGRGFHHNWNVFSVLWFLHPLRHKLYIPARNPYLVIIDCQTNLLTKKMAFGVFQAGGFLWNPLTNRLYCTDKAAPFVHCFDASTNRALYSRELPITPGSGLYELAVSTLHNKIYIGSPEGIIVMDGFADTVIKVIGFSPGVKHLCYNPTSDKIYGSRIPYTCIIDCVNDEIISVHFTLYAYHPFCNPRTNKVYMSGDFGMSCIIDGEGDTLLATFEGICGWVAFREIDELVYMSVAGYHNSLAIFDGRTNRVVQYLTNLGCGGIIYNPINDRLYCNNLSNPRDWDSTLVLDCVTNEVIDTIPIRLAVFHNPINNKLYGYANDKLVVVDGITNEIIARFDSVRICWGIPIWNSIQNRIYFDQGSHLAVLRDEIPGMEESRVVHPIPAFRQSLAIYPNPAKSYLAIRIPLSANCSTLKIFDVSGKLIREIAILVAESHNKQEREIRISLKGINPGIYFIQLGTEVKKFLVVK</sequence>
<dbReference type="PANTHER" id="PTHR47197">
    <property type="entry name" value="PROTEIN NIRF"/>
    <property type="match status" value="1"/>
</dbReference>
<dbReference type="AlphaFoldDB" id="A0A7C6EB59"/>
<evidence type="ECO:0000313" key="2">
    <source>
        <dbReference type="EMBL" id="HHS52694.1"/>
    </source>
</evidence>
<dbReference type="PANTHER" id="PTHR47197:SF3">
    <property type="entry name" value="DIHYDRO-HEME D1 DEHYDROGENASE"/>
    <property type="match status" value="1"/>
</dbReference>
<feature type="domain" description="Secretion system C-terminal sorting" evidence="1">
    <location>
        <begin position="738"/>
        <end position="810"/>
    </location>
</feature>
<comment type="caution">
    <text evidence="2">The sequence shown here is derived from an EMBL/GenBank/DDBJ whole genome shotgun (WGS) entry which is preliminary data.</text>
</comment>
<protein>
    <submittedName>
        <fullName evidence="2">T9SS type A sorting domain-containing protein</fullName>
    </submittedName>
</protein>
<accession>A0A7C6EB59</accession>
<dbReference type="SUPFAM" id="SSF63825">
    <property type="entry name" value="YWTD domain"/>
    <property type="match status" value="1"/>
</dbReference>
<reference evidence="2" key="1">
    <citation type="journal article" date="2020" name="mSystems">
        <title>Genome- and Community-Level Interaction Insights into Carbon Utilization and Element Cycling Functions of Hydrothermarchaeota in Hydrothermal Sediment.</title>
        <authorList>
            <person name="Zhou Z."/>
            <person name="Liu Y."/>
            <person name="Xu W."/>
            <person name="Pan J."/>
            <person name="Luo Z.H."/>
            <person name="Li M."/>
        </authorList>
    </citation>
    <scope>NUCLEOTIDE SEQUENCE [LARGE SCALE GENOMIC DNA]</scope>
    <source>
        <strain evidence="2">SpSt-876</strain>
    </source>
</reference>
<dbReference type="InterPro" id="IPR011048">
    <property type="entry name" value="Haem_d1_sf"/>
</dbReference>
<dbReference type="NCBIfam" id="TIGR04183">
    <property type="entry name" value="Por_Secre_tail"/>
    <property type="match status" value="1"/>
</dbReference>
<evidence type="ECO:0000259" key="1">
    <source>
        <dbReference type="Pfam" id="PF18962"/>
    </source>
</evidence>
<dbReference type="SUPFAM" id="SSF51004">
    <property type="entry name" value="C-terminal (heme d1) domain of cytochrome cd1-nitrite reductase"/>
    <property type="match status" value="2"/>
</dbReference>
<organism evidence="2">
    <name type="scientific">candidate division WOR-3 bacterium</name>
    <dbReference type="NCBI Taxonomy" id="2052148"/>
    <lineage>
        <taxon>Bacteria</taxon>
        <taxon>Bacteria division WOR-3</taxon>
    </lineage>
</organism>
<dbReference type="Gene3D" id="2.130.10.10">
    <property type="entry name" value="YVTN repeat-like/Quinoprotein amine dehydrogenase"/>
    <property type="match status" value="3"/>
</dbReference>
<dbReference type="EMBL" id="DTLI01000177">
    <property type="protein sequence ID" value="HHS52694.1"/>
    <property type="molecule type" value="Genomic_DNA"/>
</dbReference>
<dbReference type="Pfam" id="PF18962">
    <property type="entry name" value="Por_Secre_tail"/>
    <property type="match status" value="1"/>
</dbReference>
<dbReference type="InterPro" id="IPR015943">
    <property type="entry name" value="WD40/YVTN_repeat-like_dom_sf"/>
</dbReference>